<dbReference type="PANTHER" id="PTHR12526">
    <property type="entry name" value="GLYCOSYLTRANSFERASE"/>
    <property type="match status" value="1"/>
</dbReference>
<dbReference type="Pfam" id="PF00534">
    <property type="entry name" value="Glycos_transf_1"/>
    <property type="match status" value="1"/>
</dbReference>
<dbReference type="SUPFAM" id="SSF53756">
    <property type="entry name" value="UDP-Glycosyltransferase/glycogen phosphorylase"/>
    <property type="match status" value="1"/>
</dbReference>
<keyword evidence="3" id="KW-0808">Transferase</keyword>
<dbReference type="RefSeq" id="WP_166327267.1">
    <property type="nucleotide sequence ID" value="NZ_CP049916.1"/>
</dbReference>
<reference evidence="3 4" key="1">
    <citation type="submission" date="2020-03" db="EMBL/GenBank/DDBJ databases">
        <authorList>
            <person name="Zhu W."/>
        </authorList>
    </citation>
    <scope>NUCLEOTIDE SEQUENCE [LARGE SCALE GENOMIC DNA]</scope>
    <source>
        <strain evidence="3 4">185</strain>
    </source>
</reference>
<dbReference type="PANTHER" id="PTHR12526:SF630">
    <property type="entry name" value="GLYCOSYLTRANSFERASE"/>
    <property type="match status" value="1"/>
</dbReference>
<protein>
    <submittedName>
        <fullName evidence="3">Glycosyltransferase</fullName>
    </submittedName>
</protein>
<dbReference type="GO" id="GO:0016757">
    <property type="term" value="F:glycosyltransferase activity"/>
    <property type="evidence" value="ECO:0007669"/>
    <property type="project" value="InterPro"/>
</dbReference>
<evidence type="ECO:0000313" key="3">
    <source>
        <dbReference type="EMBL" id="QIO10185.1"/>
    </source>
</evidence>
<dbReference type="InterPro" id="IPR001296">
    <property type="entry name" value="Glyco_trans_1"/>
</dbReference>
<organism evidence="3 4">
    <name type="scientific">Acinetobacter lanii</name>
    <dbReference type="NCBI Taxonomy" id="2715163"/>
    <lineage>
        <taxon>Bacteria</taxon>
        <taxon>Pseudomonadati</taxon>
        <taxon>Pseudomonadota</taxon>
        <taxon>Gammaproteobacteria</taxon>
        <taxon>Moraxellales</taxon>
        <taxon>Moraxellaceae</taxon>
        <taxon>Acinetobacter</taxon>
    </lineage>
</organism>
<evidence type="ECO:0000259" key="2">
    <source>
        <dbReference type="Pfam" id="PF13439"/>
    </source>
</evidence>
<dbReference type="AlphaFoldDB" id="A0A6G8S7L8"/>
<dbReference type="KEGG" id="alj:G8D99_15010"/>
<dbReference type="InterPro" id="IPR028098">
    <property type="entry name" value="Glyco_trans_4-like_N"/>
</dbReference>
<gene>
    <name evidence="3" type="ORF">G8D99_15010</name>
</gene>
<name>A0A6G8S7L8_9GAMM</name>
<dbReference type="Gene3D" id="3.40.50.2000">
    <property type="entry name" value="Glycogen Phosphorylase B"/>
    <property type="match status" value="2"/>
</dbReference>
<dbReference type="Proteomes" id="UP000501939">
    <property type="component" value="Chromosome"/>
</dbReference>
<proteinExistence type="predicted"/>
<dbReference type="GO" id="GO:1901135">
    <property type="term" value="P:carbohydrate derivative metabolic process"/>
    <property type="evidence" value="ECO:0007669"/>
    <property type="project" value="UniProtKB-ARBA"/>
</dbReference>
<feature type="domain" description="Glycosyltransferase subfamily 4-like N-terminal" evidence="2">
    <location>
        <begin position="13"/>
        <end position="167"/>
    </location>
</feature>
<dbReference type="EMBL" id="CP049916">
    <property type="protein sequence ID" value="QIO10185.1"/>
    <property type="molecule type" value="Genomic_DNA"/>
</dbReference>
<evidence type="ECO:0000259" key="1">
    <source>
        <dbReference type="Pfam" id="PF00534"/>
    </source>
</evidence>
<keyword evidence="4" id="KW-1185">Reference proteome</keyword>
<evidence type="ECO:0000313" key="4">
    <source>
        <dbReference type="Proteomes" id="UP000501939"/>
    </source>
</evidence>
<dbReference type="Pfam" id="PF13439">
    <property type="entry name" value="Glyco_transf_4"/>
    <property type="match status" value="1"/>
</dbReference>
<accession>A0A6G8S7L8</accession>
<sequence>MKILYLITGLGGGGAEKVVVDLADRMTDLGHEVKIAYLKGQVVVRPTSKTIELVGLGLDTLSHLFDTYQKYKALITTYHPDVVHAHMVHANIFARLTRKFLSIPKLICTAHSNNEGGKLRMMAYGITHSLADLTTNVSQSACESFERLGAVPMGGIHKIYNGIDLGRFQKNHNIKKLKENKFPSYSQCKIILAVGRLDEAKDYPNLISAFKDMLIQFQHDAQPMLLIAGEGHQRPQIESLISEYKLNANIKLLGRRDDIHELMSIADLFVLSSSFEGFGLVVAEAMACETFVVATDCGGVKEVMGGTGILVPPKNSRALSQALLNALALSKDEKIKNNQIALNYVINNFDLNVIVKKWIEIYES</sequence>
<feature type="domain" description="Glycosyl transferase family 1" evidence="1">
    <location>
        <begin position="178"/>
        <end position="336"/>
    </location>
</feature>